<dbReference type="HOGENOM" id="CLU_1722954_0_0_1"/>
<accession>A0A0D0DPT1</accession>
<evidence type="ECO:0000313" key="1">
    <source>
        <dbReference type="EMBL" id="KIK94058.1"/>
    </source>
</evidence>
<proteinExistence type="predicted"/>
<protein>
    <submittedName>
        <fullName evidence="1">Uncharacterized protein</fullName>
    </submittedName>
</protein>
<evidence type="ECO:0000313" key="2">
    <source>
        <dbReference type="Proteomes" id="UP000054538"/>
    </source>
</evidence>
<dbReference type="EMBL" id="KN825133">
    <property type="protein sequence ID" value="KIK94058.1"/>
    <property type="molecule type" value="Genomic_DNA"/>
</dbReference>
<reference evidence="2" key="2">
    <citation type="submission" date="2015-01" db="EMBL/GenBank/DDBJ databases">
        <title>Evolutionary Origins and Diversification of the Mycorrhizal Mutualists.</title>
        <authorList>
            <consortium name="DOE Joint Genome Institute"/>
            <consortium name="Mycorrhizal Genomics Consortium"/>
            <person name="Kohler A."/>
            <person name="Kuo A."/>
            <person name="Nagy L.G."/>
            <person name="Floudas D."/>
            <person name="Copeland A."/>
            <person name="Barry K.W."/>
            <person name="Cichocki N."/>
            <person name="Veneault-Fourrey C."/>
            <person name="LaButti K."/>
            <person name="Lindquist E.A."/>
            <person name="Lipzen A."/>
            <person name="Lundell T."/>
            <person name="Morin E."/>
            <person name="Murat C."/>
            <person name="Riley R."/>
            <person name="Ohm R."/>
            <person name="Sun H."/>
            <person name="Tunlid A."/>
            <person name="Henrissat B."/>
            <person name="Grigoriev I.V."/>
            <person name="Hibbett D.S."/>
            <person name="Martin F."/>
        </authorList>
    </citation>
    <scope>NUCLEOTIDE SEQUENCE [LARGE SCALE GENOMIC DNA]</scope>
    <source>
        <strain evidence="2">Ve08.2h10</strain>
    </source>
</reference>
<dbReference type="InParanoid" id="A0A0D0DPT1"/>
<organism evidence="1 2">
    <name type="scientific">Paxillus rubicundulus Ve08.2h10</name>
    <dbReference type="NCBI Taxonomy" id="930991"/>
    <lineage>
        <taxon>Eukaryota</taxon>
        <taxon>Fungi</taxon>
        <taxon>Dikarya</taxon>
        <taxon>Basidiomycota</taxon>
        <taxon>Agaricomycotina</taxon>
        <taxon>Agaricomycetes</taxon>
        <taxon>Agaricomycetidae</taxon>
        <taxon>Boletales</taxon>
        <taxon>Paxilineae</taxon>
        <taxon>Paxillaceae</taxon>
        <taxon>Paxillus</taxon>
    </lineage>
</organism>
<gene>
    <name evidence="1" type="ORF">PAXRUDRAFT_478878</name>
</gene>
<sequence length="152" mass="17613">MELYLSHIWLIHWFGYTVYNALSHFTSRTAPVPLHVRQPPGSRPCESCIRVRVAIHPPAMRPLFLFSYPKPVVTYMLAITLRHSRYKFKVWYYSLIGGNHIPTSVVVHHVLVLGFQPPSRTAVVGFIEPMIERHEVNTINVKKLTPRFIKVV</sequence>
<dbReference type="AlphaFoldDB" id="A0A0D0DPT1"/>
<dbReference type="Proteomes" id="UP000054538">
    <property type="component" value="Unassembled WGS sequence"/>
</dbReference>
<reference evidence="1 2" key="1">
    <citation type="submission" date="2014-04" db="EMBL/GenBank/DDBJ databases">
        <authorList>
            <consortium name="DOE Joint Genome Institute"/>
            <person name="Kuo A."/>
            <person name="Kohler A."/>
            <person name="Jargeat P."/>
            <person name="Nagy L.G."/>
            <person name="Floudas D."/>
            <person name="Copeland A."/>
            <person name="Barry K.W."/>
            <person name="Cichocki N."/>
            <person name="Veneault-Fourrey C."/>
            <person name="LaButti K."/>
            <person name="Lindquist E.A."/>
            <person name="Lipzen A."/>
            <person name="Lundell T."/>
            <person name="Morin E."/>
            <person name="Murat C."/>
            <person name="Sun H."/>
            <person name="Tunlid A."/>
            <person name="Henrissat B."/>
            <person name="Grigoriev I.V."/>
            <person name="Hibbett D.S."/>
            <person name="Martin F."/>
            <person name="Nordberg H.P."/>
            <person name="Cantor M.N."/>
            <person name="Hua S.X."/>
        </authorList>
    </citation>
    <scope>NUCLEOTIDE SEQUENCE [LARGE SCALE GENOMIC DNA]</scope>
    <source>
        <strain evidence="1 2">Ve08.2h10</strain>
    </source>
</reference>
<name>A0A0D0DPT1_9AGAM</name>
<keyword evidence="2" id="KW-1185">Reference proteome</keyword>